<name>A0A7I8KZQ6_SPIIN</name>
<sequence length="52" mass="5952">MPFLIYQLIISQSLHKEVYLLCVHGLSHVPCTVCELVCKLIYEVPFFGSLAR</sequence>
<evidence type="ECO:0000313" key="2">
    <source>
        <dbReference type="Proteomes" id="UP000663760"/>
    </source>
</evidence>
<gene>
    <name evidence="1" type="ORF">SI8410_09013660</name>
</gene>
<accession>A0A7I8KZQ6</accession>
<organism evidence="1 2">
    <name type="scientific">Spirodela intermedia</name>
    <name type="common">Intermediate duckweed</name>
    <dbReference type="NCBI Taxonomy" id="51605"/>
    <lineage>
        <taxon>Eukaryota</taxon>
        <taxon>Viridiplantae</taxon>
        <taxon>Streptophyta</taxon>
        <taxon>Embryophyta</taxon>
        <taxon>Tracheophyta</taxon>
        <taxon>Spermatophyta</taxon>
        <taxon>Magnoliopsida</taxon>
        <taxon>Liliopsida</taxon>
        <taxon>Araceae</taxon>
        <taxon>Lemnoideae</taxon>
        <taxon>Spirodela</taxon>
    </lineage>
</organism>
<dbReference type="AlphaFoldDB" id="A0A7I8KZQ6"/>
<evidence type="ECO:0000313" key="1">
    <source>
        <dbReference type="EMBL" id="CAA7402982.1"/>
    </source>
</evidence>
<dbReference type="Proteomes" id="UP000663760">
    <property type="component" value="Chromosome 9"/>
</dbReference>
<dbReference type="EMBL" id="LR746272">
    <property type="protein sequence ID" value="CAA7402982.1"/>
    <property type="molecule type" value="Genomic_DNA"/>
</dbReference>
<keyword evidence="2" id="KW-1185">Reference proteome</keyword>
<protein>
    <submittedName>
        <fullName evidence="1">Uncharacterized protein</fullName>
    </submittedName>
</protein>
<proteinExistence type="predicted"/>
<reference evidence="1" key="1">
    <citation type="submission" date="2020-02" db="EMBL/GenBank/DDBJ databases">
        <authorList>
            <person name="Scholz U."/>
            <person name="Mascher M."/>
            <person name="Fiebig A."/>
        </authorList>
    </citation>
    <scope>NUCLEOTIDE SEQUENCE</scope>
</reference>